<sequence>MRASVIHGYWLLVALLYGLPLYAATLDITAEYNPATYEVGGAKFINTTPCTQFPTAAGFWCSTTATIDTPQAVRFGINISRTVNMNGNNREGIHYIGFSGARDVTLVKEGGGASYSMKFIITAVGSQLNLSLPSNDKIPDKGDCSDSAIWSNNIAIFLYRDVNINKQSVGGACYGNNSMYAGAKITVASAYLGYKLEAPNPLKMENGIYNGRMIFSIGNGKDLDFGNGTYTDPQLIVSFKVKVRHQIKVEFPSGGNKVVLQPPEGWINFVYDRKTAPRVLQQNLPFRIWYSAPFTVALRCQYTWGTDCALKDGKGRTVPLKTNYVHINNKMTPLTINAQKFILSTHEKSVTNGARAILFQVVGGTVAEMIKYPGSTYKGDVTLIFDASID</sequence>
<gene>
    <name evidence="1" type="ORF">WP3W19E03_32120</name>
</gene>
<organism evidence="1 2">
    <name type="scientific">Aeromonas veronii</name>
    <dbReference type="NCBI Taxonomy" id="654"/>
    <lineage>
        <taxon>Bacteria</taxon>
        <taxon>Pseudomonadati</taxon>
        <taxon>Pseudomonadota</taxon>
        <taxon>Gammaproteobacteria</taxon>
        <taxon>Aeromonadales</taxon>
        <taxon>Aeromonadaceae</taxon>
        <taxon>Aeromonas</taxon>
    </lineage>
</organism>
<dbReference type="EMBL" id="AP022038">
    <property type="protein sequence ID" value="BBR40687.1"/>
    <property type="molecule type" value="Genomic_DNA"/>
</dbReference>
<evidence type="ECO:0000313" key="1">
    <source>
        <dbReference type="EMBL" id="BBR40687.1"/>
    </source>
</evidence>
<dbReference type="RefSeq" id="WP_182937997.1">
    <property type="nucleotide sequence ID" value="NZ_AP022038.1"/>
</dbReference>
<accession>A0A6S5BU83</accession>
<name>A0A6S5BU83_AERVE</name>
<reference evidence="1 2" key="1">
    <citation type="submission" date="2019-12" db="EMBL/GenBank/DDBJ databases">
        <title>complete genome sequences of Aeromonas veronii str. WP3-W19-ESBL-03 isolated from wastewater treatment plant effluent.</title>
        <authorList>
            <person name="Sekizuka T."/>
            <person name="Itokawa K."/>
            <person name="Yatsu K."/>
            <person name="Inamine Y."/>
            <person name="Kuroda M."/>
        </authorList>
    </citation>
    <scope>NUCLEOTIDE SEQUENCE [LARGE SCALE GENOMIC DNA]</scope>
    <source>
        <strain evidence="1 2">WP3-W19-ESBL-03</strain>
    </source>
</reference>
<protein>
    <recommendedName>
        <fullName evidence="3">Fimbrial protein</fullName>
    </recommendedName>
</protein>
<proteinExistence type="predicted"/>
<evidence type="ECO:0000313" key="2">
    <source>
        <dbReference type="Proteomes" id="UP000515442"/>
    </source>
</evidence>
<dbReference type="AlphaFoldDB" id="A0A6S5BU83"/>
<evidence type="ECO:0008006" key="3">
    <source>
        <dbReference type="Google" id="ProtNLM"/>
    </source>
</evidence>
<dbReference type="Proteomes" id="UP000515442">
    <property type="component" value="Chromosome"/>
</dbReference>